<evidence type="ECO:0000313" key="3">
    <source>
        <dbReference type="Proteomes" id="UP000571017"/>
    </source>
</evidence>
<proteinExistence type="predicted"/>
<gene>
    <name evidence="2" type="ORF">H0266_10360</name>
</gene>
<keyword evidence="1" id="KW-0812">Transmembrane</keyword>
<keyword evidence="1" id="KW-1133">Transmembrane helix</keyword>
<sequence length="58" mass="6476">MSRIISVIGFAGFFVGMGIYLLEPLSFLDFLVPIFTIGGICVVIVAMFLSFREQKKSR</sequence>
<reference evidence="2 3" key="1">
    <citation type="journal article" date="2004" name="Extremophiles">
        <title>Halobacillus locisalis sp. nov., a halophilic bacterium isolated from a marine solar saltern of the Yellow Sea in Korea.</title>
        <authorList>
            <person name="Yoon J.H."/>
            <person name="Kang K.H."/>
            <person name="Oh T.K."/>
            <person name="Park Y.H."/>
        </authorList>
    </citation>
    <scope>NUCLEOTIDE SEQUENCE [LARGE SCALE GENOMIC DNA]</scope>
    <source>
        <strain evidence="2 3">KCTC 3788</strain>
    </source>
</reference>
<name>A0A838CTS6_9BACI</name>
<keyword evidence="1" id="KW-0472">Membrane</keyword>
<evidence type="ECO:0000256" key="1">
    <source>
        <dbReference type="SAM" id="Phobius"/>
    </source>
</evidence>
<keyword evidence="3" id="KW-1185">Reference proteome</keyword>
<accession>A0A838CTS6</accession>
<evidence type="ECO:0000313" key="2">
    <source>
        <dbReference type="EMBL" id="MBA2175298.1"/>
    </source>
</evidence>
<dbReference type="RefSeq" id="WP_181472320.1">
    <property type="nucleotide sequence ID" value="NZ_JACEFG010000002.1"/>
</dbReference>
<dbReference type="AlphaFoldDB" id="A0A838CTS6"/>
<dbReference type="Proteomes" id="UP000571017">
    <property type="component" value="Unassembled WGS sequence"/>
</dbReference>
<feature type="transmembrane region" description="Helical" evidence="1">
    <location>
        <begin position="7"/>
        <end position="25"/>
    </location>
</feature>
<dbReference type="EMBL" id="JACEFG010000002">
    <property type="protein sequence ID" value="MBA2175298.1"/>
    <property type="molecule type" value="Genomic_DNA"/>
</dbReference>
<protein>
    <submittedName>
        <fullName evidence="2">Uncharacterized protein</fullName>
    </submittedName>
</protein>
<comment type="caution">
    <text evidence="2">The sequence shown here is derived from an EMBL/GenBank/DDBJ whole genome shotgun (WGS) entry which is preliminary data.</text>
</comment>
<organism evidence="2 3">
    <name type="scientific">Halobacillus locisalis</name>
    <dbReference type="NCBI Taxonomy" id="220753"/>
    <lineage>
        <taxon>Bacteria</taxon>
        <taxon>Bacillati</taxon>
        <taxon>Bacillota</taxon>
        <taxon>Bacilli</taxon>
        <taxon>Bacillales</taxon>
        <taxon>Bacillaceae</taxon>
        <taxon>Halobacillus</taxon>
    </lineage>
</organism>
<feature type="transmembrane region" description="Helical" evidence="1">
    <location>
        <begin position="31"/>
        <end position="51"/>
    </location>
</feature>